<dbReference type="GeneID" id="62158470"/>
<gene>
    <name evidence="3" type="ORF">CkaCkLH20_02677</name>
</gene>
<protein>
    <recommendedName>
        <fullName evidence="5">Cytoskeleton-associated protein</fullName>
    </recommendedName>
</protein>
<proteinExistence type="predicted"/>
<dbReference type="RefSeq" id="XP_038749327.1">
    <property type="nucleotide sequence ID" value="XM_038885396.1"/>
</dbReference>
<dbReference type="OrthoDB" id="5385189at2759"/>
<evidence type="ECO:0000313" key="4">
    <source>
        <dbReference type="Proteomes" id="UP000781932"/>
    </source>
</evidence>
<feature type="region of interest" description="Disordered" evidence="1">
    <location>
        <begin position="278"/>
        <end position="335"/>
    </location>
</feature>
<feature type="compositionally biased region" description="Basic and acidic residues" evidence="1">
    <location>
        <begin position="285"/>
        <end position="304"/>
    </location>
</feature>
<keyword evidence="2" id="KW-1133">Transmembrane helix</keyword>
<reference evidence="3" key="1">
    <citation type="submission" date="2020-03" db="EMBL/GenBank/DDBJ databases">
        <authorList>
            <person name="He L."/>
        </authorList>
    </citation>
    <scope>NUCLEOTIDE SEQUENCE</scope>
    <source>
        <strain evidence="3">CkLH20</strain>
    </source>
</reference>
<keyword evidence="4" id="KW-1185">Reference proteome</keyword>
<feature type="transmembrane region" description="Helical" evidence="2">
    <location>
        <begin position="12"/>
        <end position="35"/>
    </location>
</feature>
<dbReference type="EMBL" id="JAATWM020000006">
    <property type="protein sequence ID" value="KAF9879866.1"/>
    <property type="molecule type" value="Genomic_DNA"/>
</dbReference>
<keyword evidence="2" id="KW-0812">Transmembrane</keyword>
<sequence length="335" mass="38453">MTFMSFIRDERVVLLGIGAATFGMVTMMTQMLTFIRDENEVKPTPPKTQYITQETEDALGLETLDKLLCHPNFSIRDIAIKILCDRAVNDPDTIRHLLYGITRPDYDTRMQSLRALATLTGQTNDFAEGLSKLHTWRAYTALVRSLELSLSDVEHTKLDDKYWDEYYLRDMAERFCLMFVLELTTKYGAEMLVKAKFVEKWLSKQPWGESEAEIQENFIYYMEHKNNRIVDIVTRIAHTTAGAKAIVDCKLASKTNFNLTPDANIAGFTIALQSTLSNAEVDEGQPSREHVPRTREHSAEEQRLRRQHREAMVLNDGTRPIGRDDIIERSHDSPS</sequence>
<dbReference type="SUPFAM" id="SSF48371">
    <property type="entry name" value="ARM repeat"/>
    <property type="match status" value="1"/>
</dbReference>
<accession>A0A9P6IDI6</accession>
<evidence type="ECO:0000313" key="3">
    <source>
        <dbReference type="EMBL" id="KAF9879866.1"/>
    </source>
</evidence>
<evidence type="ECO:0008006" key="5">
    <source>
        <dbReference type="Google" id="ProtNLM"/>
    </source>
</evidence>
<evidence type="ECO:0000256" key="1">
    <source>
        <dbReference type="SAM" id="MobiDB-lite"/>
    </source>
</evidence>
<dbReference type="Proteomes" id="UP000781932">
    <property type="component" value="Unassembled WGS sequence"/>
</dbReference>
<reference evidence="3" key="2">
    <citation type="submission" date="2020-11" db="EMBL/GenBank/DDBJ databases">
        <title>Whole genome sequencing of Colletotrichum sp.</title>
        <authorList>
            <person name="Li H."/>
        </authorList>
    </citation>
    <scope>NUCLEOTIDE SEQUENCE</scope>
    <source>
        <strain evidence="3">CkLH20</strain>
    </source>
</reference>
<comment type="caution">
    <text evidence="3">The sequence shown here is derived from an EMBL/GenBank/DDBJ whole genome shotgun (WGS) entry which is preliminary data.</text>
</comment>
<organism evidence="3 4">
    <name type="scientific">Colletotrichum karsti</name>
    <dbReference type="NCBI Taxonomy" id="1095194"/>
    <lineage>
        <taxon>Eukaryota</taxon>
        <taxon>Fungi</taxon>
        <taxon>Dikarya</taxon>
        <taxon>Ascomycota</taxon>
        <taxon>Pezizomycotina</taxon>
        <taxon>Sordariomycetes</taxon>
        <taxon>Hypocreomycetidae</taxon>
        <taxon>Glomerellales</taxon>
        <taxon>Glomerellaceae</taxon>
        <taxon>Colletotrichum</taxon>
        <taxon>Colletotrichum boninense species complex</taxon>
    </lineage>
</organism>
<keyword evidence="2" id="KW-0472">Membrane</keyword>
<feature type="compositionally biased region" description="Basic and acidic residues" evidence="1">
    <location>
        <begin position="321"/>
        <end position="335"/>
    </location>
</feature>
<name>A0A9P6IDI6_9PEZI</name>
<dbReference type="AlphaFoldDB" id="A0A9P6IDI6"/>
<dbReference type="InterPro" id="IPR016024">
    <property type="entry name" value="ARM-type_fold"/>
</dbReference>
<evidence type="ECO:0000256" key="2">
    <source>
        <dbReference type="SAM" id="Phobius"/>
    </source>
</evidence>